<dbReference type="Pfam" id="PF05547">
    <property type="entry name" value="Peptidase_M6"/>
    <property type="match status" value="1"/>
</dbReference>
<protein>
    <recommendedName>
        <fullName evidence="3">Peptidase M6-like domain-containing protein</fullName>
    </recommendedName>
</protein>
<evidence type="ECO:0000313" key="4">
    <source>
        <dbReference type="EMBL" id="EKE74995.1"/>
    </source>
</evidence>
<comment type="caution">
    <text evidence="4">The sequence shown here is derived from an EMBL/GenBank/DDBJ whole genome shotgun (WGS) entry which is preliminary data.</text>
</comment>
<evidence type="ECO:0000313" key="5">
    <source>
        <dbReference type="Proteomes" id="UP000006755"/>
    </source>
</evidence>
<accession>K2KCE1</accession>
<dbReference type="STRING" id="745411.B3C1_08906"/>
<dbReference type="AlphaFoldDB" id="K2KCE1"/>
<sequence>MFLARTLPWAVLATCALLSGPADASAPAPRLITLSQPDGTTLQAHLRGSAFFSWYEDVQGHALVQQQGRWVYAQLQDGKLLPSQVSANDAAPAFAVTGFKAPLTEQQQALQQLPLSLQVERANSQSRSLAASAITGRRALLTIQVAFDDVASQYDFAGTLFGGGKSLVNYYQAQSGGALTLEPATESEGAADGIVHVQLSRNHPACGSDCDYGIDGTLAAALAAADPYVDFSRYDSNGDGTLAPSELAVQFIFAGEEGGYGATGPAIWAHRWVMPTQTLDGKALRDYLVVGERHGDHAATMGIFAHELGHLLLGLPDLYVDGAPAGIGRWGLMGSGSWNKVTSDTYLGQTPSDLSAWSKSTAGLASSEVVDGEGNQQLGGDDIQRIFIDPYLRSQQLGESLYLAYRGGGYDDSLPKAGLLLSQADPRVTDNSDLGRPVLAIIQADGRGDLEAGNNHGDSGDIFPGYRDVRQYQPVTRDGQQSPVLLSAISDAALPMSYSLIVANDNRSALLQHSYQASPTPVSGGLRWGFELNNQVLDGIDFYLPNAGTVTLALHQWSGTSQPGSLIADLGSFSGAAGWHRWLLASPQVLAGKAMLVVASNAGFATEPKAASNQYRPNGQALGQAAQISLLLSASSPVAEGSRDYQFSTLEDQPLTIDLAALGLADVDFELSSNQAGTLSREGDLLIYTPAQNFFGEARFSLPSQVAGTNSSGDRIIVTVEAVNDAPTLSVAGSTSLSGAATLNLVAQGQDVDGDSLSYRWQQTSGPALTFNASSATLNVSLANPASTQSYGFTVTVTDPSGASVSRNLTVSQSPAPSNPGTSSDSSGGGGGGGSLGWLSLLALALLRRIRQ</sequence>
<dbReference type="GO" id="GO:0006508">
    <property type="term" value="P:proteolysis"/>
    <property type="evidence" value="ECO:0007669"/>
    <property type="project" value="InterPro"/>
</dbReference>
<feature type="compositionally biased region" description="Polar residues" evidence="1">
    <location>
        <begin position="804"/>
        <end position="820"/>
    </location>
</feature>
<reference evidence="4 5" key="1">
    <citation type="journal article" date="2012" name="J. Bacteriol.">
        <title>Genome Sequence of Gallaecimonas xiamenensis Type Strain 3-C-1.</title>
        <authorList>
            <person name="Lai Q."/>
            <person name="Wang L."/>
            <person name="Wang W."/>
            <person name="Shao Z."/>
        </authorList>
    </citation>
    <scope>NUCLEOTIDE SEQUENCE [LARGE SCALE GENOMIC DNA]</scope>
    <source>
        <strain evidence="4 5">3-C-1</strain>
    </source>
</reference>
<keyword evidence="5" id="KW-1185">Reference proteome</keyword>
<gene>
    <name evidence="4" type="ORF">B3C1_08906</name>
</gene>
<feature type="chain" id="PRO_5003862796" description="Peptidase M6-like domain-containing protein" evidence="2">
    <location>
        <begin position="25"/>
        <end position="852"/>
    </location>
</feature>
<dbReference type="InterPro" id="IPR008757">
    <property type="entry name" value="Peptidase_M6-like_domain"/>
</dbReference>
<dbReference type="InterPro" id="IPR018247">
    <property type="entry name" value="EF_Hand_1_Ca_BS"/>
</dbReference>
<dbReference type="PANTHER" id="PTHR41775:SF1">
    <property type="entry name" value="PEPTIDASE M6-LIKE DOMAIN-CONTAINING PROTEIN"/>
    <property type="match status" value="1"/>
</dbReference>
<proteinExistence type="predicted"/>
<feature type="signal peptide" evidence="2">
    <location>
        <begin position="1"/>
        <end position="24"/>
    </location>
</feature>
<evidence type="ECO:0000256" key="1">
    <source>
        <dbReference type="SAM" id="MobiDB-lite"/>
    </source>
</evidence>
<dbReference type="GO" id="GO:0008233">
    <property type="term" value="F:peptidase activity"/>
    <property type="evidence" value="ECO:0007669"/>
    <property type="project" value="InterPro"/>
</dbReference>
<keyword evidence="2" id="KW-0732">Signal</keyword>
<dbReference type="RefSeq" id="WP_008484314.1">
    <property type="nucleotide sequence ID" value="NZ_AMRI01000010.1"/>
</dbReference>
<dbReference type="SUPFAM" id="SSF55486">
    <property type="entry name" value="Metalloproteases ('zincins'), catalytic domain"/>
    <property type="match status" value="1"/>
</dbReference>
<dbReference type="Proteomes" id="UP000006755">
    <property type="component" value="Unassembled WGS sequence"/>
</dbReference>
<evidence type="ECO:0000256" key="2">
    <source>
        <dbReference type="SAM" id="SignalP"/>
    </source>
</evidence>
<dbReference type="eggNOG" id="COG4412">
    <property type="taxonomic scope" value="Bacteria"/>
</dbReference>
<name>K2KCE1_9GAMM</name>
<feature type="region of interest" description="Disordered" evidence="1">
    <location>
        <begin position="804"/>
        <end position="831"/>
    </location>
</feature>
<evidence type="ECO:0000259" key="3">
    <source>
        <dbReference type="Pfam" id="PF05547"/>
    </source>
</evidence>
<dbReference type="PROSITE" id="PS00018">
    <property type="entry name" value="EF_HAND_1"/>
    <property type="match status" value="1"/>
</dbReference>
<dbReference type="eggNOG" id="COG3325">
    <property type="taxonomic scope" value="Bacteria"/>
</dbReference>
<organism evidence="4 5">
    <name type="scientific">Gallaecimonas xiamenensis 3-C-1</name>
    <dbReference type="NCBI Taxonomy" id="745411"/>
    <lineage>
        <taxon>Bacteria</taxon>
        <taxon>Pseudomonadati</taxon>
        <taxon>Pseudomonadota</taxon>
        <taxon>Gammaproteobacteria</taxon>
        <taxon>Enterobacterales</taxon>
        <taxon>Gallaecimonadaceae</taxon>
        <taxon>Gallaecimonas</taxon>
    </lineage>
</organism>
<dbReference type="Pfam" id="PF22352">
    <property type="entry name" value="K319L-like_PKD"/>
    <property type="match status" value="1"/>
</dbReference>
<dbReference type="NCBIfam" id="TIGR03296">
    <property type="entry name" value="M6dom_TIGR03296"/>
    <property type="match status" value="1"/>
</dbReference>
<dbReference type="EMBL" id="AMRI01000010">
    <property type="protein sequence ID" value="EKE74995.1"/>
    <property type="molecule type" value="Genomic_DNA"/>
</dbReference>
<dbReference type="Gene3D" id="2.60.40.10">
    <property type="entry name" value="Immunoglobulins"/>
    <property type="match status" value="1"/>
</dbReference>
<dbReference type="NCBIfam" id="TIGR03501">
    <property type="entry name" value="GlyGly_CTERM"/>
    <property type="match status" value="1"/>
</dbReference>
<dbReference type="InterPro" id="IPR013783">
    <property type="entry name" value="Ig-like_fold"/>
</dbReference>
<dbReference type="PANTHER" id="PTHR41775">
    <property type="entry name" value="SECRETED PROTEIN-RELATED"/>
    <property type="match status" value="1"/>
</dbReference>
<feature type="domain" description="Peptidase M6-like" evidence="3">
    <location>
        <begin position="165"/>
        <end position="360"/>
    </location>
</feature>
<dbReference type="InterPro" id="IPR020008">
    <property type="entry name" value="GlyGly_CTERM"/>
</dbReference>